<feature type="transmembrane region" description="Helical" evidence="6">
    <location>
        <begin position="461"/>
        <end position="480"/>
    </location>
</feature>
<organism evidence="8 9">
    <name type="scientific">Cloeon dipterum</name>
    <dbReference type="NCBI Taxonomy" id="197152"/>
    <lineage>
        <taxon>Eukaryota</taxon>
        <taxon>Metazoa</taxon>
        <taxon>Ecdysozoa</taxon>
        <taxon>Arthropoda</taxon>
        <taxon>Hexapoda</taxon>
        <taxon>Insecta</taxon>
        <taxon>Pterygota</taxon>
        <taxon>Palaeoptera</taxon>
        <taxon>Ephemeroptera</taxon>
        <taxon>Pisciforma</taxon>
        <taxon>Baetidae</taxon>
        <taxon>Cloeon</taxon>
    </lineage>
</organism>
<feature type="transmembrane region" description="Helical" evidence="6">
    <location>
        <begin position="395"/>
        <end position="416"/>
    </location>
</feature>
<keyword evidence="2 6" id="KW-0812">Transmembrane</keyword>
<dbReference type="EMBL" id="CADEPI010000177">
    <property type="protein sequence ID" value="CAB3379007.1"/>
    <property type="molecule type" value="Genomic_DNA"/>
</dbReference>
<feature type="domain" description="Major facilitator superfamily (MFS) profile" evidence="7">
    <location>
        <begin position="77"/>
        <end position="519"/>
    </location>
</feature>
<dbReference type="PROSITE" id="PS00217">
    <property type="entry name" value="SUGAR_TRANSPORT_2"/>
    <property type="match status" value="1"/>
</dbReference>
<dbReference type="Proteomes" id="UP000494165">
    <property type="component" value="Unassembled WGS sequence"/>
</dbReference>
<comment type="caution">
    <text evidence="8">The sequence shown here is derived from an EMBL/GenBank/DDBJ whole genome shotgun (WGS) entry which is preliminary data.</text>
</comment>
<accession>A0A8S1DFT9</accession>
<evidence type="ECO:0000313" key="9">
    <source>
        <dbReference type="Proteomes" id="UP000494165"/>
    </source>
</evidence>
<feature type="transmembrane region" description="Helical" evidence="6">
    <location>
        <begin position="428"/>
        <end position="449"/>
    </location>
</feature>
<reference evidence="8 9" key="1">
    <citation type="submission" date="2020-04" db="EMBL/GenBank/DDBJ databases">
        <authorList>
            <person name="Alioto T."/>
            <person name="Alioto T."/>
            <person name="Gomez Garrido J."/>
        </authorList>
    </citation>
    <scope>NUCLEOTIDE SEQUENCE [LARGE SCALE GENOMIC DNA]</scope>
</reference>
<dbReference type="GO" id="GO:0016020">
    <property type="term" value="C:membrane"/>
    <property type="evidence" value="ECO:0007669"/>
    <property type="project" value="UniProtKB-SubCell"/>
</dbReference>
<feature type="region of interest" description="Disordered" evidence="5">
    <location>
        <begin position="537"/>
        <end position="579"/>
    </location>
</feature>
<feature type="compositionally biased region" description="Basic and acidic residues" evidence="5">
    <location>
        <begin position="546"/>
        <end position="569"/>
    </location>
</feature>
<feature type="transmembrane region" description="Helical" evidence="6">
    <location>
        <begin position="172"/>
        <end position="195"/>
    </location>
</feature>
<dbReference type="FunFam" id="1.20.1250.20:FF:000249">
    <property type="entry name" value="facilitated trehalose transporter Tret1"/>
    <property type="match status" value="1"/>
</dbReference>
<dbReference type="Gene3D" id="1.20.1250.20">
    <property type="entry name" value="MFS general substrate transporter like domains"/>
    <property type="match status" value="1"/>
</dbReference>
<feature type="transmembrane region" description="Helical" evidence="6">
    <location>
        <begin position="119"/>
        <end position="137"/>
    </location>
</feature>
<dbReference type="InterPro" id="IPR005829">
    <property type="entry name" value="Sugar_transporter_CS"/>
</dbReference>
<dbReference type="GO" id="GO:0022857">
    <property type="term" value="F:transmembrane transporter activity"/>
    <property type="evidence" value="ECO:0007669"/>
    <property type="project" value="InterPro"/>
</dbReference>
<evidence type="ECO:0000256" key="2">
    <source>
        <dbReference type="ARBA" id="ARBA00022692"/>
    </source>
</evidence>
<dbReference type="Pfam" id="PF00083">
    <property type="entry name" value="Sugar_tr"/>
    <property type="match status" value="1"/>
</dbReference>
<evidence type="ECO:0000256" key="6">
    <source>
        <dbReference type="SAM" id="Phobius"/>
    </source>
</evidence>
<dbReference type="AlphaFoldDB" id="A0A8S1DFT9"/>
<dbReference type="InterPro" id="IPR020846">
    <property type="entry name" value="MFS_dom"/>
</dbReference>
<dbReference type="PANTHER" id="PTHR48021">
    <property type="match status" value="1"/>
</dbReference>
<feature type="transmembrane region" description="Helical" evidence="6">
    <location>
        <begin position="234"/>
        <end position="252"/>
    </location>
</feature>
<evidence type="ECO:0000256" key="5">
    <source>
        <dbReference type="SAM" id="MobiDB-lite"/>
    </source>
</evidence>
<keyword evidence="9" id="KW-1185">Reference proteome</keyword>
<name>A0A8S1DFT9_9INSE</name>
<dbReference type="InterPro" id="IPR005828">
    <property type="entry name" value="MFS_sugar_transport-like"/>
</dbReference>
<evidence type="ECO:0000256" key="1">
    <source>
        <dbReference type="ARBA" id="ARBA00004141"/>
    </source>
</evidence>
<feature type="compositionally biased region" description="Basic and acidic residues" evidence="5">
    <location>
        <begin position="1"/>
        <end position="24"/>
    </location>
</feature>
<gene>
    <name evidence="8" type="ORF">CLODIP_2_CD04155</name>
</gene>
<feature type="compositionally biased region" description="Polar residues" evidence="5">
    <location>
        <begin position="570"/>
        <end position="579"/>
    </location>
</feature>
<dbReference type="PROSITE" id="PS50850">
    <property type="entry name" value="MFS"/>
    <property type="match status" value="1"/>
</dbReference>
<protein>
    <recommendedName>
        <fullName evidence="7">Major facilitator superfamily (MFS) profile domain-containing protein</fullName>
    </recommendedName>
</protein>
<proteinExistence type="predicted"/>
<feature type="region of interest" description="Disordered" evidence="5">
    <location>
        <begin position="1"/>
        <end position="29"/>
    </location>
</feature>
<feature type="transmembrane region" description="Helical" evidence="6">
    <location>
        <begin position="326"/>
        <end position="347"/>
    </location>
</feature>
<dbReference type="SUPFAM" id="SSF103473">
    <property type="entry name" value="MFS general substrate transporter"/>
    <property type="match status" value="1"/>
</dbReference>
<sequence>MKSSRENIVHGEVVDEAASEDHGGTDNPALAVEIANEPVMPKKPEFSEEELRSMVADKPADLPQPPVSKLRRAAPQVLATMAKNLLLLAYGMTIGFPTIVIPTLQNGEEPNLQLTPEQISWFSSINLICVPIGGLLSGALTNFMGRKKAMMLVNLPILIAWIMLRYTQSIPLLYFSLALTGFTGGLLEAPVLTYVAEITTPEMRGMLASTSSMSIIAGTFIQFVLATVLPWRDIAAYNIIAPVIAFCCLFLVPDSPYWLATKGRDAEAHKSLAWLRGWVTPADVQEEFDYLLETVKTPNIMGSLSNGQMTKMEVFKNNLKPYTRATFIKPFILVSAAFFFGHFSGMTTLQTYSVSIFEQLGAPIDPFLATMLLGLVQLTGTLLCVIAVHWSGKRPLTLISTVGAAICFGVTATYDIVRRHDPTVTASWVPLTFLLSSAFLTHMGIRLLPWILIGEVFPADVRGMASGAASSVGYIFGFLANKTHFSLVSAVTLAGTFYIYVGVSLTATVLFYIFMPETEGRTLLEVTRHFAGHKAPGWKRRIPKKPKQDSESMERTDGFGDMSKVHQDNIKSVNGDTHL</sequence>
<dbReference type="OrthoDB" id="6133115at2759"/>
<dbReference type="InterPro" id="IPR036259">
    <property type="entry name" value="MFS_trans_sf"/>
</dbReference>
<comment type="subcellular location">
    <subcellularLocation>
        <location evidence="1">Membrane</location>
        <topology evidence="1">Multi-pass membrane protein</topology>
    </subcellularLocation>
</comment>
<evidence type="ECO:0000259" key="7">
    <source>
        <dbReference type="PROSITE" id="PS50850"/>
    </source>
</evidence>
<evidence type="ECO:0000256" key="4">
    <source>
        <dbReference type="ARBA" id="ARBA00023136"/>
    </source>
</evidence>
<feature type="transmembrane region" description="Helical" evidence="6">
    <location>
        <begin position="367"/>
        <end position="388"/>
    </location>
</feature>
<feature type="transmembrane region" description="Helical" evidence="6">
    <location>
        <begin position="149"/>
        <end position="166"/>
    </location>
</feature>
<feature type="transmembrane region" description="Helical" evidence="6">
    <location>
        <begin position="486"/>
        <end position="514"/>
    </location>
</feature>
<feature type="transmembrane region" description="Helical" evidence="6">
    <location>
        <begin position="85"/>
        <end position="104"/>
    </location>
</feature>
<dbReference type="InterPro" id="IPR050549">
    <property type="entry name" value="MFS_Trehalose_Transporter"/>
</dbReference>
<keyword evidence="4 6" id="KW-0472">Membrane</keyword>
<evidence type="ECO:0000313" key="8">
    <source>
        <dbReference type="EMBL" id="CAB3379007.1"/>
    </source>
</evidence>
<dbReference type="PANTHER" id="PTHR48021:SF39">
    <property type="entry name" value="MAJOR FACILITATOR SUPERFAMILY (MFS) PROFILE DOMAIN-CONTAINING PROTEIN"/>
    <property type="match status" value="1"/>
</dbReference>
<feature type="transmembrane region" description="Helical" evidence="6">
    <location>
        <begin position="207"/>
        <end position="228"/>
    </location>
</feature>
<evidence type="ECO:0000256" key="3">
    <source>
        <dbReference type="ARBA" id="ARBA00022989"/>
    </source>
</evidence>
<keyword evidence="3 6" id="KW-1133">Transmembrane helix</keyword>